<dbReference type="InterPro" id="IPR001254">
    <property type="entry name" value="Trypsin_dom"/>
</dbReference>
<dbReference type="InterPro" id="IPR018114">
    <property type="entry name" value="TRYPSIN_HIS"/>
</dbReference>
<evidence type="ECO:0000259" key="8">
    <source>
        <dbReference type="SMART" id="SM00020"/>
    </source>
</evidence>
<organism evidence="9 10">
    <name type="scientific">Corynebacterium matruchotii</name>
    <dbReference type="NCBI Taxonomy" id="43768"/>
    <lineage>
        <taxon>Bacteria</taxon>
        <taxon>Bacillati</taxon>
        <taxon>Actinomycetota</taxon>
        <taxon>Actinomycetes</taxon>
        <taxon>Mycobacteriales</taxon>
        <taxon>Corynebacteriaceae</taxon>
        <taxon>Corynebacterium</taxon>
    </lineage>
</organism>
<evidence type="ECO:0000256" key="3">
    <source>
        <dbReference type="ARBA" id="ARBA00022729"/>
    </source>
</evidence>
<dbReference type="GO" id="GO:0008237">
    <property type="term" value="F:metallopeptidase activity"/>
    <property type="evidence" value="ECO:0007669"/>
    <property type="project" value="UniProtKB-KW"/>
</dbReference>
<feature type="active site" description="Charge relay system" evidence="6">
    <location>
        <position position="133"/>
    </location>
</feature>
<dbReference type="PANTHER" id="PTHR15462">
    <property type="entry name" value="SERINE PROTEASE"/>
    <property type="match status" value="1"/>
</dbReference>
<evidence type="ECO:0000256" key="4">
    <source>
        <dbReference type="ARBA" id="ARBA00022801"/>
    </source>
</evidence>
<dbReference type="InterPro" id="IPR008256">
    <property type="entry name" value="Peptidase_S1B"/>
</dbReference>
<gene>
    <name evidence="9" type="primary">mpr_1</name>
    <name evidence="9" type="ORF">NCTC10254_00834</name>
</gene>
<evidence type="ECO:0000256" key="7">
    <source>
        <dbReference type="RuleBase" id="RU004296"/>
    </source>
</evidence>
<dbReference type="EMBL" id="UARK01000001">
    <property type="protein sequence ID" value="SPW24453.1"/>
    <property type="molecule type" value="Genomic_DNA"/>
</dbReference>
<feature type="signal peptide" evidence="7">
    <location>
        <begin position="1"/>
        <end position="29"/>
    </location>
</feature>
<dbReference type="AlphaFoldDB" id="A0A8B4GSK3"/>
<dbReference type="GO" id="GO:0006508">
    <property type="term" value="P:proteolysis"/>
    <property type="evidence" value="ECO:0007669"/>
    <property type="project" value="UniProtKB-KW"/>
</dbReference>
<evidence type="ECO:0000313" key="10">
    <source>
        <dbReference type="Proteomes" id="UP000249886"/>
    </source>
</evidence>
<feature type="active site" description="Charge relay system" evidence="6">
    <location>
        <position position="252"/>
    </location>
</feature>
<dbReference type="GeneID" id="84574728"/>
<sequence>MKTINIRATLLCAFLLLAIPMATTTVAGATDLYDGPLTPIGFKIVNGKSTGNPITIKTEDLVKSPGYTHTESSPGTYTTPEAVIETDDREQITDTTKTPYRWLGRVGFTMEDGRKNNCTGFLVSSDTVVTAGHCVSGKVSDITFTPGVNGDTTPFPTAKATQIWYDNKVFLPNPQQDWGVIKLDTPIGDKVGWFGMAIPNDEDLIGRQATVIGYPTTYPGKPEATLWKDRNTITGITPIEITHIIDTTRGQSGGPILSDTNTVYGIHKGGSAYANVGNRMTAELFNLIVNVSKM</sequence>
<dbReference type="Gene3D" id="2.40.10.10">
    <property type="entry name" value="Trypsin-like serine proteases"/>
    <property type="match status" value="2"/>
</dbReference>
<feature type="active site" description="Charge relay system" evidence="6">
    <location>
        <position position="177"/>
    </location>
</feature>
<dbReference type="InterPro" id="IPR050966">
    <property type="entry name" value="Glutamyl_endopeptidase"/>
</dbReference>
<dbReference type="PANTHER" id="PTHR15462:SF8">
    <property type="entry name" value="SERINE PROTEASE"/>
    <property type="match status" value="1"/>
</dbReference>
<protein>
    <recommendedName>
        <fullName evidence="7">Serine protease</fullName>
        <ecNumber evidence="7">3.4.21.-</ecNumber>
    </recommendedName>
</protein>
<evidence type="ECO:0000256" key="2">
    <source>
        <dbReference type="ARBA" id="ARBA00022670"/>
    </source>
</evidence>
<keyword evidence="5 7" id="KW-0720">Serine protease</keyword>
<dbReference type="SMART" id="SM00020">
    <property type="entry name" value="Tryp_SPc"/>
    <property type="match status" value="1"/>
</dbReference>
<accession>A0A8B4GSK3</accession>
<dbReference type="Proteomes" id="UP000249886">
    <property type="component" value="Unassembled WGS sequence"/>
</dbReference>
<dbReference type="Pfam" id="PF00089">
    <property type="entry name" value="Trypsin"/>
    <property type="match status" value="1"/>
</dbReference>
<dbReference type="PRINTS" id="PR00839">
    <property type="entry name" value="V8PROTEASE"/>
</dbReference>
<keyword evidence="4 7" id="KW-0378">Hydrolase</keyword>
<dbReference type="PROSITE" id="PS00134">
    <property type="entry name" value="TRYPSIN_HIS"/>
    <property type="match status" value="1"/>
</dbReference>
<evidence type="ECO:0000313" key="9">
    <source>
        <dbReference type="EMBL" id="SPW24453.1"/>
    </source>
</evidence>
<evidence type="ECO:0000256" key="5">
    <source>
        <dbReference type="ARBA" id="ARBA00022825"/>
    </source>
</evidence>
<evidence type="ECO:0000256" key="6">
    <source>
        <dbReference type="PIRSR" id="PIRSR608256-1"/>
    </source>
</evidence>
<keyword evidence="2 7" id="KW-0645">Protease</keyword>
<proteinExistence type="inferred from homology"/>
<feature type="domain" description="Peptidase S1" evidence="8">
    <location>
        <begin position="43"/>
        <end position="288"/>
    </location>
</feature>
<dbReference type="RefSeq" id="WP_005526869.1">
    <property type="nucleotide sequence ID" value="NZ_CP050134.2"/>
</dbReference>
<dbReference type="SUPFAM" id="SSF50494">
    <property type="entry name" value="Trypsin-like serine proteases"/>
    <property type="match status" value="1"/>
</dbReference>
<dbReference type="EC" id="3.4.21.-" evidence="7"/>
<dbReference type="GO" id="GO:0004252">
    <property type="term" value="F:serine-type endopeptidase activity"/>
    <property type="evidence" value="ECO:0007669"/>
    <property type="project" value="InterPro"/>
</dbReference>
<keyword evidence="9" id="KW-0482">Metalloprotease</keyword>
<dbReference type="InterPro" id="IPR009003">
    <property type="entry name" value="Peptidase_S1_PA"/>
</dbReference>
<name>A0A8B4GSK3_9CORY</name>
<feature type="chain" id="PRO_5033102671" description="Serine protease" evidence="7">
    <location>
        <begin position="30"/>
        <end position="294"/>
    </location>
</feature>
<comment type="similarity">
    <text evidence="1 7">Belongs to the peptidase S1B family.</text>
</comment>
<reference evidence="9 10" key="1">
    <citation type="submission" date="2018-06" db="EMBL/GenBank/DDBJ databases">
        <authorList>
            <consortium name="Pathogen Informatics"/>
            <person name="Doyle S."/>
        </authorList>
    </citation>
    <scope>NUCLEOTIDE SEQUENCE [LARGE SCALE GENOMIC DNA]</scope>
    <source>
        <strain evidence="9 10">NCTC10254</strain>
    </source>
</reference>
<dbReference type="InterPro" id="IPR043504">
    <property type="entry name" value="Peptidase_S1_PA_chymotrypsin"/>
</dbReference>
<evidence type="ECO:0000256" key="1">
    <source>
        <dbReference type="ARBA" id="ARBA00008764"/>
    </source>
</evidence>
<comment type="caution">
    <text evidence="9">The sequence shown here is derived from an EMBL/GenBank/DDBJ whole genome shotgun (WGS) entry which is preliminary data.</text>
</comment>
<keyword evidence="3 7" id="KW-0732">Signal</keyword>